<dbReference type="EMBL" id="UINC01039706">
    <property type="protein sequence ID" value="SVB38578.1"/>
    <property type="molecule type" value="Genomic_DNA"/>
</dbReference>
<proteinExistence type="predicted"/>
<protein>
    <submittedName>
        <fullName evidence="1">Uncharacterized protein</fullName>
    </submittedName>
</protein>
<sequence>MKRDESADDQPTSQSELLVSSWLDHRKDSYYVGVLTQRVYRGDMG</sequence>
<gene>
    <name evidence="1" type="ORF">METZ01_LOCUS191432</name>
</gene>
<reference evidence="1" key="1">
    <citation type="submission" date="2018-05" db="EMBL/GenBank/DDBJ databases">
        <authorList>
            <person name="Lanie J.A."/>
            <person name="Ng W.-L."/>
            <person name="Kazmierczak K.M."/>
            <person name="Andrzejewski T.M."/>
            <person name="Davidsen T.M."/>
            <person name="Wayne K.J."/>
            <person name="Tettelin H."/>
            <person name="Glass J.I."/>
            <person name="Rusch D."/>
            <person name="Podicherti R."/>
            <person name="Tsui H.-C.T."/>
            <person name="Winkler M.E."/>
        </authorList>
    </citation>
    <scope>NUCLEOTIDE SEQUENCE</scope>
</reference>
<organism evidence="1">
    <name type="scientific">marine metagenome</name>
    <dbReference type="NCBI Taxonomy" id="408172"/>
    <lineage>
        <taxon>unclassified sequences</taxon>
        <taxon>metagenomes</taxon>
        <taxon>ecological metagenomes</taxon>
    </lineage>
</organism>
<name>A0A382DJK1_9ZZZZ</name>
<dbReference type="AlphaFoldDB" id="A0A382DJK1"/>
<evidence type="ECO:0000313" key="1">
    <source>
        <dbReference type="EMBL" id="SVB38578.1"/>
    </source>
</evidence>
<accession>A0A382DJK1</accession>